<dbReference type="SUPFAM" id="SSF48264">
    <property type="entry name" value="Cytochrome P450"/>
    <property type="match status" value="1"/>
</dbReference>
<dbReference type="AlphaFoldDB" id="A0A8E2FCD3"/>
<dbReference type="InterPro" id="IPR036396">
    <property type="entry name" value="Cyt_P450_sf"/>
</dbReference>
<keyword evidence="5 7" id="KW-0408">Iron</keyword>
<evidence type="ECO:0000256" key="8">
    <source>
        <dbReference type="SAM" id="Phobius"/>
    </source>
</evidence>
<dbReference type="GO" id="GO:0005506">
    <property type="term" value="F:iron ion binding"/>
    <property type="evidence" value="ECO:0007669"/>
    <property type="project" value="InterPro"/>
</dbReference>
<evidence type="ECO:0000256" key="1">
    <source>
        <dbReference type="ARBA" id="ARBA00001971"/>
    </source>
</evidence>
<keyword evidence="8" id="KW-0472">Membrane</keyword>
<comment type="cofactor">
    <cofactor evidence="1 7">
        <name>heme</name>
        <dbReference type="ChEBI" id="CHEBI:30413"/>
    </cofactor>
</comment>
<dbReference type="CDD" id="cd11041">
    <property type="entry name" value="CYP503A1-like"/>
    <property type="match status" value="1"/>
</dbReference>
<keyword evidence="7" id="KW-0349">Heme</keyword>
<evidence type="ECO:0000256" key="3">
    <source>
        <dbReference type="ARBA" id="ARBA00022723"/>
    </source>
</evidence>
<dbReference type="Gene3D" id="1.10.630.10">
    <property type="entry name" value="Cytochrome P450"/>
    <property type="match status" value="1"/>
</dbReference>
<protein>
    <submittedName>
        <fullName evidence="9">Putative cytochrome P450</fullName>
    </submittedName>
</protein>
<dbReference type="Proteomes" id="UP000250140">
    <property type="component" value="Unassembled WGS sequence"/>
</dbReference>
<dbReference type="EMBL" id="KV748597">
    <property type="protein sequence ID" value="OCL14250.1"/>
    <property type="molecule type" value="Genomic_DNA"/>
</dbReference>
<evidence type="ECO:0000256" key="6">
    <source>
        <dbReference type="ARBA" id="ARBA00023033"/>
    </source>
</evidence>
<evidence type="ECO:0000256" key="2">
    <source>
        <dbReference type="ARBA" id="ARBA00010617"/>
    </source>
</evidence>
<dbReference type="Pfam" id="PF00067">
    <property type="entry name" value="p450"/>
    <property type="match status" value="1"/>
</dbReference>
<dbReference type="InterPro" id="IPR001128">
    <property type="entry name" value="Cyt_P450"/>
</dbReference>
<dbReference type="GO" id="GO:0004497">
    <property type="term" value="F:monooxygenase activity"/>
    <property type="evidence" value="ECO:0007669"/>
    <property type="project" value="UniProtKB-KW"/>
</dbReference>
<feature type="binding site" description="axial binding residue" evidence="7">
    <location>
        <position position="467"/>
    </location>
    <ligand>
        <name>heme</name>
        <dbReference type="ChEBI" id="CHEBI:30413"/>
    </ligand>
    <ligandPart>
        <name>Fe</name>
        <dbReference type="ChEBI" id="CHEBI:18248"/>
    </ligandPart>
</feature>
<keyword evidence="3 7" id="KW-0479">Metal-binding</keyword>
<name>A0A8E2FCD3_9PEZI</name>
<sequence length="528" mass="60630">MNTSDQLEGQFLPARFVIVSWTDFLEKGRTFRYTIVAVALSIFISLIISNVNKIKAPYIGYRSFLEPTFWLRLRFMFEARVMVEDGYRKFRDSMFVVRRMDTDMLIISNKYIEELRTIPHSKLGAIDALQKNMGKFTTTEIALDGDLHIRVLQAKLTPNLGKISDIIQDEADFGIETEVPKSEEWTEINIEGILQRLIARITARVFVGLPVCRDEEWLTASIDYTLNVFMTAFILRRFPTILHPLLARVLPTWYRLHRNLRVAKKIIYPMIQDHLEKGAAGESGKEQPTLLNWMVDIASGNERVPAKLVSRQMILTIASINTTTMGLAHAIYDLCAHPEYLAPIREEIAEVLAQDQGIKKETLPKLRKMDSLLRESQRFGPPSIISFQRVAKVPITLSDGTFLPRGTHLACAASSLQHDPTIVPNPEVFDPFRWERKRLSAESEINKHRFVMTDKNNLNWGHGRDACPGRFFASTEMKMILVRLLMGWEFKFKEGEGRPRNFMLDDNIFLDSSARVLIRKRKAGEQSV</sequence>
<dbReference type="InterPro" id="IPR002403">
    <property type="entry name" value="Cyt_P450_E_grp-IV"/>
</dbReference>
<dbReference type="OrthoDB" id="1844152at2759"/>
<dbReference type="PANTHER" id="PTHR46206">
    <property type="entry name" value="CYTOCHROME P450"/>
    <property type="match status" value="1"/>
</dbReference>
<evidence type="ECO:0000256" key="4">
    <source>
        <dbReference type="ARBA" id="ARBA00023002"/>
    </source>
</evidence>
<keyword evidence="6" id="KW-0503">Monooxygenase</keyword>
<keyword evidence="8" id="KW-1133">Transmembrane helix</keyword>
<reference evidence="9 10" key="1">
    <citation type="journal article" date="2016" name="Nat. Commun.">
        <title>Ectomycorrhizal ecology is imprinted in the genome of the dominant symbiotic fungus Cenococcum geophilum.</title>
        <authorList>
            <consortium name="DOE Joint Genome Institute"/>
            <person name="Peter M."/>
            <person name="Kohler A."/>
            <person name="Ohm R.A."/>
            <person name="Kuo A."/>
            <person name="Krutzmann J."/>
            <person name="Morin E."/>
            <person name="Arend M."/>
            <person name="Barry K.W."/>
            <person name="Binder M."/>
            <person name="Choi C."/>
            <person name="Clum A."/>
            <person name="Copeland A."/>
            <person name="Grisel N."/>
            <person name="Haridas S."/>
            <person name="Kipfer T."/>
            <person name="LaButti K."/>
            <person name="Lindquist E."/>
            <person name="Lipzen A."/>
            <person name="Maire R."/>
            <person name="Meier B."/>
            <person name="Mihaltcheva S."/>
            <person name="Molinier V."/>
            <person name="Murat C."/>
            <person name="Poggeler S."/>
            <person name="Quandt C.A."/>
            <person name="Sperisen C."/>
            <person name="Tritt A."/>
            <person name="Tisserant E."/>
            <person name="Crous P.W."/>
            <person name="Henrissat B."/>
            <person name="Nehls U."/>
            <person name="Egli S."/>
            <person name="Spatafora J.W."/>
            <person name="Grigoriev I.V."/>
            <person name="Martin F.M."/>
        </authorList>
    </citation>
    <scope>NUCLEOTIDE SEQUENCE [LARGE SCALE GENOMIC DNA]</scope>
    <source>
        <strain evidence="9 10">CBS 207.34</strain>
    </source>
</reference>
<evidence type="ECO:0000256" key="5">
    <source>
        <dbReference type="ARBA" id="ARBA00023004"/>
    </source>
</evidence>
<dbReference type="GO" id="GO:0016705">
    <property type="term" value="F:oxidoreductase activity, acting on paired donors, with incorporation or reduction of molecular oxygen"/>
    <property type="evidence" value="ECO:0007669"/>
    <property type="project" value="InterPro"/>
</dbReference>
<dbReference type="GO" id="GO:0020037">
    <property type="term" value="F:heme binding"/>
    <property type="evidence" value="ECO:0007669"/>
    <property type="project" value="InterPro"/>
</dbReference>
<accession>A0A8E2FCD3</accession>
<evidence type="ECO:0000313" key="10">
    <source>
        <dbReference type="Proteomes" id="UP000250140"/>
    </source>
</evidence>
<keyword evidence="8" id="KW-0812">Transmembrane</keyword>
<evidence type="ECO:0000313" key="9">
    <source>
        <dbReference type="EMBL" id="OCL14250.1"/>
    </source>
</evidence>
<dbReference type="PANTHER" id="PTHR46206:SF6">
    <property type="entry name" value="CYTOCHROME P450 MONOOXYGENASE AN1598-RELATED"/>
    <property type="match status" value="1"/>
</dbReference>
<proteinExistence type="inferred from homology"/>
<dbReference type="PRINTS" id="PR00465">
    <property type="entry name" value="EP450IV"/>
</dbReference>
<gene>
    <name evidence="9" type="ORF">AOQ84DRAFT_331394</name>
</gene>
<organism evidence="9 10">
    <name type="scientific">Glonium stellatum</name>
    <dbReference type="NCBI Taxonomy" id="574774"/>
    <lineage>
        <taxon>Eukaryota</taxon>
        <taxon>Fungi</taxon>
        <taxon>Dikarya</taxon>
        <taxon>Ascomycota</taxon>
        <taxon>Pezizomycotina</taxon>
        <taxon>Dothideomycetes</taxon>
        <taxon>Pleosporomycetidae</taxon>
        <taxon>Gloniales</taxon>
        <taxon>Gloniaceae</taxon>
        <taxon>Glonium</taxon>
    </lineage>
</organism>
<keyword evidence="10" id="KW-1185">Reference proteome</keyword>
<keyword evidence="4" id="KW-0560">Oxidoreductase</keyword>
<comment type="similarity">
    <text evidence="2">Belongs to the cytochrome P450 family.</text>
</comment>
<feature type="transmembrane region" description="Helical" evidence="8">
    <location>
        <begin position="31"/>
        <end position="52"/>
    </location>
</feature>
<evidence type="ECO:0000256" key="7">
    <source>
        <dbReference type="PIRSR" id="PIRSR602403-1"/>
    </source>
</evidence>